<comment type="caution">
    <text evidence="2">The sequence shown here is derived from an EMBL/GenBank/DDBJ whole genome shotgun (WGS) entry which is preliminary data.</text>
</comment>
<gene>
    <name evidence="2" type="ORF">HII31_09113</name>
</gene>
<dbReference type="EMBL" id="JABCIY010000185">
    <property type="protein sequence ID" value="KAF7189473.1"/>
    <property type="molecule type" value="Genomic_DNA"/>
</dbReference>
<organism evidence="2 3">
    <name type="scientific">Pseudocercospora fuligena</name>
    <dbReference type="NCBI Taxonomy" id="685502"/>
    <lineage>
        <taxon>Eukaryota</taxon>
        <taxon>Fungi</taxon>
        <taxon>Dikarya</taxon>
        <taxon>Ascomycota</taxon>
        <taxon>Pezizomycotina</taxon>
        <taxon>Dothideomycetes</taxon>
        <taxon>Dothideomycetidae</taxon>
        <taxon>Mycosphaerellales</taxon>
        <taxon>Mycosphaerellaceae</taxon>
        <taxon>Pseudocercospora</taxon>
    </lineage>
</organism>
<feature type="region of interest" description="Disordered" evidence="1">
    <location>
        <begin position="337"/>
        <end position="371"/>
    </location>
</feature>
<accession>A0A8H6REG0</accession>
<evidence type="ECO:0000256" key="1">
    <source>
        <dbReference type="SAM" id="MobiDB-lite"/>
    </source>
</evidence>
<dbReference type="AlphaFoldDB" id="A0A8H6REG0"/>
<evidence type="ECO:0000313" key="2">
    <source>
        <dbReference type="EMBL" id="KAF7189473.1"/>
    </source>
</evidence>
<feature type="compositionally biased region" description="Gly residues" evidence="1">
    <location>
        <begin position="431"/>
        <end position="443"/>
    </location>
</feature>
<sequence length="470" mass="51541">MRTATDQVWYRNGTIGHTDEKGQLVLPTPLSEDEIKKLVLEASNSEPSTVEPDRWLDDIHSEIFLPNSKDDAKALIKESVRLPDRRNNVVMSPCQKSRAVRLLKDSETLRLAERTNKVATKGRARPPVVESHRSSVEKHSIVGSPCQRSSGPEDTAEPLIMEPDRSSDKKHSIVRSPCQRSPSPEDTAHPLIMVSDFSSEAKRVVRLPRQRSPSPEDSPELLVTKFDRSTSRQWGVVKSLCEESPRPEGTTEPLIKKSDSWAGEQDEILVSPSPKNSAYSASIHRHSKEYPGFSDSSSDSSAGEATEPTVFEPAYFRPEALRSASTISLYSLQGDADQSNCINHSPSRKSVDRPTTPDSEPHPPTPDQPEEVVEATLSDTISPVSPKHPPLADDIPLVELKKDAPFVNFELHLQHRKQRLRDAQAIFAMPGGDGSSDGGGSLGSGEARRGFSYLDNGTGNLPAKPSCGLC</sequence>
<feature type="region of interest" description="Disordered" evidence="1">
    <location>
        <begin position="431"/>
        <end position="450"/>
    </location>
</feature>
<evidence type="ECO:0000313" key="3">
    <source>
        <dbReference type="Proteomes" id="UP000660729"/>
    </source>
</evidence>
<dbReference type="Proteomes" id="UP000660729">
    <property type="component" value="Unassembled WGS sequence"/>
</dbReference>
<feature type="region of interest" description="Disordered" evidence="1">
    <location>
        <begin position="118"/>
        <end position="190"/>
    </location>
</feature>
<name>A0A8H6REG0_9PEZI</name>
<protein>
    <submittedName>
        <fullName evidence="2">Uncharacterized protein</fullName>
    </submittedName>
</protein>
<proteinExistence type="predicted"/>
<dbReference type="OrthoDB" id="3649964at2759"/>
<feature type="compositionally biased region" description="Basic and acidic residues" evidence="1">
    <location>
        <begin position="162"/>
        <end position="171"/>
    </location>
</feature>
<feature type="compositionally biased region" description="Basic and acidic residues" evidence="1">
    <location>
        <begin position="130"/>
        <end position="140"/>
    </location>
</feature>
<feature type="region of interest" description="Disordered" evidence="1">
    <location>
        <begin position="206"/>
        <end position="311"/>
    </location>
</feature>
<keyword evidence="3" id="KW-1185">Reference proteome</keyword>
<reference evidence="2" key="1">
    <citation type="submission" date="2020-04" db="EMBL/GenBank/DDBJ databases">
        <title>Draft genome resource of the tomato pathogen Pseudocercospora fuligena.</title>
        <authorList>
            <person name="Zaccaron A."/>
        </authorList>
    </citation>
    <scope>NUCLEOTIDE SEQUENCE</scope>
    <source>
        <strain evidence="2">PF001</strain>
    </source>
</reference>